<dbReference type="InterPro" id="IPR050792">
    <property type="entry name" value="ADP-ribosylglycohydrolase"/>
</dbReference>
<evidence type="ECO:0000256" key="5">
    <source>
        <dbReference type="ARBA" id="ARBA00042398"/>
    </source>
</evidence>
<organism evidence="13 14">
    <name type="scientific">Paralvinella palmiformis</name>
    <dbReference type="NCBI Taxonomy" id="53620"/>
    <lineage>
        <taxon>Eukaryota</taxon>
        <taxon>Metazoa</taxon>
        <taxon>Spiralia</taxon>
        <taxon>Lophotrochozoa</taxon>
        <taxon>Annelida</taxon>
        <taxon>Polychaeta</taxon>
        <taxon>Sedentaria</taxon>
        <taxon>Canalipalpata</taxon>
        <taxon>Terebellida</taxon>
        <taxon>Terebelliformia</taxon>
        <taxon>Alvinellidae</taxon>
        <taxon>Paralvinella</taxon>
    </lineage>
</organism>
<dbReference type="InterPro" id="IPR005502">
    <property type="entry name" value="Ribosyl_crysJ1"/>
</dbReference>
<dbReference type="EC" id="3.2.1.143" evidence="2"/>
<dbReference type="AlphaFoldDB" id="A0AAD9JBI5"/>
<evidence type="ECO:0000256" key="10">
    <source>
        <dbReference type="ARBA" id="ARBA00043193"/>
    </source>
</evidence>
<gene>
    <name evidence="13" type="ORF">LSH36_447g02011</name>
</gene>
<evidence type="ECO:0000313" key="14">
    <source>
        <dbReference type="Proteomes" id="UP001208570"/>
    </source>
</evidence>
<dbReference type="GO" id="GO:0005634">
    <property type="term" value="C:nucleus"/>
    <property type="evidence" value="ECO:0007669"/>
    <property type="project" value="TreeGrafter"/>
</dbReference>
<keyword evidence="12" id="KW-0460">Magnesium</keyword>
<feature type="binding site" evidence="12">
    <location>
        <position position="121"/>
    </location>
    <ligand>
        <name>Mg(2+)</name>
        <dbReference type="ChEBI" id="CHEBI:18420"/>
        <label>1</label>
    </ligand>
</feature>
<evidence type="ECO:0000256" key="9">
    <source>
        <dbReference type="ARBA" id="ARBA00043187"/>
    </source>
</evidence>
<sequence length="170" mass="18792">MHGPCLLNIMPVSIRNRKNCRDDHMKRQLDKFLATVPGEPQILGYTAQRRAETNSLLDMVRIADALHRQEGGDCTGIAALEAVPAALYSFLRCCKPVDKLEKCNNFEKTIIHSISLGGDTDTIATMSGAIAGAYYGIESIPLSWQRACEGTEDALDYAEKLYQLSNDQNK</sequence>
<dbReference type="SUPFAM" id="SSF101478">
    <property type="entry name" value="ADP-ribosylglycohydrolase"/>
    <property type="match status" value="1"/>
</dbReference>
<comment type="caution">
    <text evidence="13">The sequence shown here is derived from an EMBL/GenBank/DDBJ whole genome shotgun (WGS) entry which is preliminary data.</text>
</comment>
<comment type="cofactor">
    <cofactor evidence="12">
        <name>Mg(2+)</name>
        <dbReference type="ChEBI" id="CHEBI:18420"/>
    </cofactor>
    <text evidence="12">Binds 2 magnesium ions per subunit.</text>
</comment>
<evidence type="ECO:0000256" key="11">
    <source>
        <dbReference type="ARBA" id="ARBA00049015"/>
    </source>
</evidence>
<evidence type="ECO:0000256" key="7">
    <source>
        <dbReference type="ARBA" id="ARBA00042722"/>
    </source>
</evidence>
<keyword evidence="14" id="KW-1185">Reference proteome</keyword>
<dbReference type="EMBL" id="JAODUP010000447">
    <property type="protein sequence ID" value="KAK2149541.1"/>
    <property type="molecule type" value="Genomic_DNA"/>
</dbReference>
<dbReference type="GO" id="GO:0005739">
    <property type="term" value="C:mitochondrion"/>
    <property type="evidence" value="ECO:0007669"/>
    <property type="project" value="TreeGrafter"/>
</dbReference>
<evidence type="ECO:0000256" key="4">
    <source>
        <dbReference type="ARBA" id="ARBA00041057"/>
    </source>
</evidence>
<comment type="similarity">
    <text evidence="1">Belongs to the ADP-ribosylglycohydrolase family.</text>
</comment>
<keyword evidence="3" id="KW-0378">Hydrolase</keyword>
<dbReference type="Gene3D" id="1.10.4080.10">
    <property type="entry name" value="ADP-ribosylation/Crystallin J1"/>
    <property type="match status" value="1"/>
</dbReference>
<evidence type="ECO:0000256" key="6">
    <source>
        <dbReference type="ARBA" id="ARBA00042471"/>
    </source>
</evidence>
<name>A0AAD9JBI5_9ANNE</name>
<evidence type="ECO:0000256" key="12">
    <source>
        <dbReference type="PIRSR" id="PIRSR605502-1"/>
    </source>
</evidence>
<dbReference type="GO" id="GO:0046872">
    <property type="term" value="F:metal ion binding"/>
    <property type="evidence" value="ECO:0007669"/>
    <property type="project" value="UniProtKB-KW"/>
</dbReference>
<protein>
    <recommendedName>
        <fullName evidence="4">ADP-ribosylhydrolase ARH3</fullName>
        <ecNumber evidence="2">3.2.1.143</ecNumber>
    </recommendedName>
    <alternativeName>
        <fullName evidence="5">ADP-ribose glycohydrolase ARH3</fullName>
    </alternativeName>
    <alternativeName>
        <fullName evidence="6">ADP-ribosylhydrolase 3</fullName>
    </alternativeName>
    <alternativeName>
        <fullName evidence="9">O-acetyl-ADP-ribose deacetylase ARH3</fullName>
    </alternativeName>
    <alternativeName>
        <fullName evidence="10">Poly(ADP-ribose) glycohydrolase ARH3</fullName>
    </alternativeName>
    <alternativeName>
        <fullName evidence="8">[Protein ADP-ribosylarginine] hydrolase-like protein 2</fullName>
    </alternativeName>
    <alternativeName>
        <fullName evidence="7">[Protein ADP-ribosylserine] hydrolase</fullName>
    </alternativeName>
</protein>
<keyword evidence="12" id="KW-0479">Metal-binding</keyword>
<evidence type="ECO:0000256" key="8">
    <source>
        <dbReference type="ARBA" id="ARBA00042850"/>
    </source>
</evidence>
<accession>A0AAD9JBI5</accession>
<dbReference type="PANTHER" id="PTHR16222:SF24">
    <property type="entry name" value="ADP-RIBOSYLHYDROLASE ARH3"/>
    <property type="match status" value="1"/>
</dbReference>
<evidence type="ECO:0000256" key="3">
    <source>
        <dbReference type="ARBA" id="ARBA00022801"/>
    </source>
</evidence>
<proteinExistence type="inferred from homology"/>
<comment type="catalytic activity">
    <reaction evidence="11">
        <text>alpha-NAD(+) + H2O = ADP-D-ribose + nicotinamide + H(+)</text>
        <dbReference type="Rhea" id="RHEA:68792"/>
        <dbReference type="ChEBI" id="CHEBI:15377"/>
        <dbReference type="ChEBI" id="CHEBI:15378"/>
        <dbReference type="ChEBI" id="CHEBI:17154"/>
        <dbReference type="ChEBI" id="CHEBI:57967"/>
        <dbReference type="ChEBI" id="CHEBI:77017"/>
    </reaction>
</comment>
<feature type="binding site" evidence="12">
    <location>
        <position position="119"/>
    </location>
    <ligand>
        <name>Mg(2+)</name>
        <dbReference type="ChEBI" id="CHEBI:18420"/>
        <label>1</label>
    </ligand>
</feature>
<dbReference type="Pfam" id="PF03747">
    <property type="entry name" value="ADP_ribosyl_GH"/>
    <property type="match status" value="1"/>
</dbReference>
<evidence type="ECO:0000256" key="2">
    <source>
        <dbReference type="ARBA" id="ARBA00012255"/>
    </source>
</evidence>
<dbReference type="GO" id="GO:0004649">
    <property type="term" value="F:poly(ADP-ribose) glycohydrolase activity"/>
    <property type="evidence" value="ECO:0007669"/>
    <property type="project" value="UniProtKB-EC"/>
</dbReference>
<reference evidence="13" key="1">
    <citation type="journal article" date="2023" name="Mol. Biol. Evol.">
        <title>Third-Generation Sequencing Reveals the Adaptive Role of the Epigenome in Three Deep-Sea Polychaetes.</title>
        <authorList>
            <person name="Perez M."/>
            <person name="Aroh O."/>
            <person name="Sun Y."/>
            <person name="Lan Y."/>
            <person name="Juniper S.K."/>
            <person name="Young C.R."/>
            <person name="Angers B."/>
            <person name="Qian P.Y."/>
        </authorList>
    </citation>
    <scope>NUCLEOTIDE SEQUENCE</scope>
    <source>
        <strain evidence="13">P08H-3</strain>
    </source>
</reference>
<dbReference type="PANTHER" id="PTHR16222">
    <property type="entry name" value="ADP-RIBOSYLGLYCOHYDROLASE"/>
    <property type="match status" value="1"/>
</dbReference>
<feature type="binding site" evidence="12">
    <location>
        <position position="122"/>
    </location>
    <ligand>
        <name>Mg(2+)</name>
        <dbReference type="ChEBI" id="CHEBI:18420"/>
        <label>1</label>
    </ligand>
</feature>
<evidence type="ECO:0000256" key="1">
    <source>
        <dbReference type="ARBA" id="ARBA00010702"/>
    </source>
</evidence>
<dbReference type="InterPro" id="IPR036705">
    <property type="entry name" value="Ribosyl_crysJ1_sf"/>
</dbReference>
<dbReference type="Proteomes" id="UP001208570">
    <property type="component" value="Unassembled WGS sequence"/>
</dbReference>
<evidence type="ECO:0000313" key="13">
    <source>
        <dbReference type="EMBL" id="KAK2149541.1"/>
    </source>
</evidence>